<accession>Q3C2G1</accession>
<name>Q3C2G1_9ACTN</name>
<reference evidence="2" key="2">
    <citation type="journal article" date="2006" name="Nihon Hosenkin Gakkaishi">
        <title>Biosynthesis of heterocyclic antibiotics in actinomycetes and an approach to synthesize the natural compounds.</title>
        <authorList>
            <person name="Onaka H."/>
        </authorList>
    </citation>
    <scope>NUCLEOTIDE SEQUENCE</scope>
    <source>
        <strain evidence="2">TP-A0584</strain>
    </source>
</reference>
<dbReference type="EMBL" id="AB205012">
    <property type="protein sequence ID" value="BAE46915.1"/>
    <property type="molecule type" value="Genomic_DNA"/>
</dbReference>
<protein>
    <submittedName>
        <fullName evidence="2">Transposase</fullName>
    </submittedName>
</protein>
<feature type="region of interest" description="Disordered" evidence="1">
    <location>
        <begin position="1"/>
        <end position="70"/>
    </location>
</feature>
<evidence type="ECO:0000256" key="1">
    <source>
        <dbReference type="SAM" id="MobiDB-lite"/>
    </source>
</evidence>
<proteinExistence type="predicted"/>
<dbReference type="AlphaFoldDB" id="Q3C2G1"/>
<reference evidence="2" key="1">
    <citation type="journal article" date="2005" name="Microbiology (Mosc.)">
        <title>Cloning and characterization of goadsporin biosynthetic gene cluster from Streptomyces sp. TP-A0584.</title>
        <authorList>
            <person name="Onaka H."/>
            <person name="Nakaho M."/>
            <person name="Hayashi K."/>
            <person name="Igarashi Y."/>
            <person name="Furumai T."/>
        </authorList>
    </citation>
    <scope>NUCLEOTIDE SEQUENCE</scope>
    <source>
        <strain evidence="2">TP-A0584</strain>
    </source>
</reference>
<feature type="non-terminal residue" evidence="2">
    <location>
        <position position="1"/>
    </location>
</feature>
<evidence type="ECO:0000313" key="2">
    <source>
        <dbReference type="EMBL" id="BAE46915.1"/>
    </source>
</evidence>
<organism evidence="2">
    <name type="scientific">Streptomyces sp. TP-A0584</name>
    <dbReference type="NCBI Taxonomy" id="314563"/>
    <lineage>
        <taxon>Bacteria</taxon>
        <taxon>Bacillati</taxon>
        <taxon>Actinomycetota</taxon>
        <taxon>Actinomycetes</taxon>
        <taxon>Kitasatosporales</taxon>
        <taxon>Streptomycetaceae</taxon>
        <taxon>Streptomyces</taxon>
    </lineage>
</organism>
<sequence length="70" mass="7635">IEAHLGPLRQFTIANSHHPNHTDRPGPCMPTSAGATPTPAPRRPGRRTQGTRPHPQRERHPLGGAQRHCG</sequence>